<dbReference type="Proteomes" id="UP000827872">
    <property type="component" value="Linkage Group LG06"/>
</dbReference>
<dbReference type="EMBL" id="CM037619">
    <property type="protein sequence ID" value="KAH8008490.1"/>
    <property type="molecule type" value="Genomic_DNA"/>
</dbReference>
<evidence type="ECO:0000313" key="2">
    <source>
        <dbReference type="Proteomes" id="UP000827872"/>
    </source>
</evidence>
<accession>A0ACB8FU75</accession>
<organism evidence="1 2">
    <name type="scientific">Sphaerodactylus townsendi</name>
    <dbReference type="NCBI Taxonomy" id="933632"/>
    <lineage>
        <taxon>Eukaryota</taxon>
        <taxon>Metazoa</taxon>
        <taxon>Chordata</taxon>
        <taxon>Craniata</taxon>
        <taxon>Vertebrata</taxon>
        <taxon>Euteleostomi</taxon>
        <taxon>Lepidosauria</taxon>
        <taxon>Squamata</taxon>
        <taxon>Bifurcata</taxon>
        <taxon>Gekkota</taxon>
        <taxon>Sphaerodactylidae</taxon>
        <taxon>Sphaerodactylus</taxon>
    </lineage>
</organism>
<gene>
    <name evidence="1" type="ORF">K3G42_029774</name>
</gene>
<comment type="caution">
    <text evidence="1">The sequence shown here is derived from an EMBL/GenBank/DDBJ whole genome shotgun (WGS) entry which is preliminary data.</text>
</comment>
<sequence length="115" mass="12707">MNIPLLAQSVEELVDAFTRGKRRIRILSLFPTPKREKLLGILPVPWVLLEAGGQLLLPGKAAGEKLCFWAWRWTTIGSRLWSSHGTCQTCLAQAKISLTAFGVAQVSLGFDAFLQ</sequence>
<evidence type="ECO:0000313" key="1">
    <source>
        <dbReference type="EMBL" id="KAH8008490.1"/>
    </source>
</evidence>
<proteinExistence type="predicted"/>
<protein>
    <submittedName>
        <fullName evidence="1">Uncharacterized protein</fullName>
    </submittedName>
</protein>
<name>A0ACB8FU75_9SAUR</name>
<reference evidence="1" key="1">
    <citation type="submission" date="2021-08" db="EMBL/GenBank/DDBJ databases">
        <title>The first chromosome-level gecko genome reveals the dynamic sex chromosomes of Neotropical dwarf geckos (Sphaerodactylidae: Sphaerodactylus).</title>
        <authorList>
            <person name="Pinto B.J."/>
            <person name="Keating S.E."/>
            <person name="Gamble T."/>
        </authorList>
    </citation>
    <scope>NUCLEOTIDE SEQUENCE</scope>
    <source>
        <strain evidence="1">TG3544</strain>
    </source>
</reference>
<keyword evidence="2" id="KW-1185">Reference proteome</keyword>